<feature type="domain" description="Glycosyl transferase family 1" evidence="1">
    <location>
        <begin position="167"/>
        <end position="313"/>
    </location>
</feature>
<dbReference type="InterPro" id="IPR028098">
    <property type="entry name" value="Glyco_trans_4-like_N"/>
</dbReference>
<accession>A0A1G1WB67</accession>
<sequence>MRIAQIASLFERVPPKRYGGTERFVSLLTEELVNRGHKVTLFASGDSITNAKLIPVNPHSLRESHILDTNPYTVLATAMAYKNADKFDIIHNNTYPDYVAFPAAYSSTTPTVTTLHTPFNIENTRLFEAYKDLNFVPISNNQRRSLPGLNYTRTIYHGVPVNKFPFKKTHGNYLLYVGRIALIKGTHFAIDVAEALNKELIIAAKLDPQDIEYFNRFIGSRLSNGRIKWVGEVTDEERNDLMANALCLLHPITWKEPFGLTLIESMACGTPVVAFRKGSIPEIIIDKKTGFIVETENEMIRAVKKISSISRSECRKHVRDNFNLKKMVDAYEKLYYEIVNGKKNTPTAQVSTRRRSKTPT</sequence>
<dbReference type="EMBL" id="MHCR01000030">
    <property type="protein sequence ID" value="OGY24871.1"/>
    <property type="molecule type" value="Genomic_DNA"/>
</dbReference>
<dbReference type="SUPFAM" id="SSF53756">
    <property type="entry name" value="UDP-Glycosyltransferase/glycogen phosphorylase"/>
    <property type="match status" value="1"/>
</dbReference>
<reference evidence="3 4" key="1">
    <citation type="journal article" date="2016" name="Nat. Commun.">
        <title>Thousands of microbial genomes shed light on interconnected biogeochemical processes in an aquifer system.</title>
        <authorList>
            <person name="Anantharaman K."/>
            <person name="Brown C.T."/>
            <person name="Hug L.A."/>
            <person name="Sharon I."/>
            <person name="Castelle C.J."/>
            <person name="Probst A.J."/>
            <person name="Thomas B.C."/>
            <person name="Singh A."/>
            <person name="Wilkins M.J."/>
            <person name="Karaoz U."/>
            <person name="Brodie E.L."/>
            <person name="Williams K.H."/>
            <person name="Hubbard S.S."/>
            <person name="Banfield J.F."/>
        </authorList>
    </citation>
    <scope>NUCLEOTIDE SEQUENCE [LARGE SCALE GENOMIC DNA]</scope>
</reference>
<dbReference type="CDD" id="cd03802">
    <property type="entry name" value="GT4_AviGT4-like"/>
    <property type="match status" value="1"/>
</dbReference>
<dbReference type="PANTHER" id="PTHR12526">
    <property type="entry name" value="GLYCOSYLTRANSFERASE"/>
    <property type="match status" value="1"/>
</dbReference>
<dbReference type="Gene3D" id="3.40.50.2000">
    <property type="entry name" value="Glycogen Phosphorylase B"/>
    <property type="match status" value="2"/>
</dbReference>
<evidence type="ECO:0000313" key="4">
    <source>
        <dbReference type="Proteomes" id="UP000178162"/>
    </source>
</evidence>
<dbReference type="PANTHER" id="PTHR12526:SF595">
    <property type="entry name" value="BLL5217 PROTEIN"/>
    <property type="match status" value="1"/>
</dbReference>
<dbReference type="Pfam" id="PF13439">
    <property type="entry name" value="Glyco_transf_4"/>
    <property type="match status" value="1"/>
</dbReference>
<dbReference type="Pfam" id="PF00534">
    <property type="entry name" value="Glycos_transf_1"/>
    <property type="match status" value="1"/>
</dbReference>
<evidence type="ECO:0000313" key="3">
    <source>
        <dbReference type="EMBL" id="OGY24871.1"/>
    </source>
</evidence>
<feature type="domain" description="Glycosyltransferase subfamily 4-like N-terminal" evidence="2">
    <location>
        <begin position="18"/>
        <end position="124"/>
    </location>
</feature>
<evidence type="ECO:0008006" key="5">
    <source>
        <dbReference type="Google" id="ProtNLM"/>
    </source>
</evidence>
<organism evidence="3 4">
    <name type="scientific">Candidatus Woykebacteria bacterium RBG_16_39_9b</name>
    <dbReference type="NCBI Taxonomy" id="1802595"/>
    <lineage>
        <taxon>Bacteria</taxon>
        <taxon>Candidatus Woykeibacteriota</taxon>
    </lineage>
</organism>
<name>A0A1G1WB67_9BACT</name>
<proteinExistence type="predicted"/>
<dbReference type="GO" id="GO:0016757">
    <property type="term" value="F:glycosyltransferase activity"/>
    <property type="evidence" value="ECO:0007669"/>
    <property type="project" value="InterPro"/>
</dbReference>
<dbReference type="STRING" id="1802595.A2134_02315"/>
<evidence type="ECO:0000259" key="1">
    <source>
        <dbReference type="Pfam" id="PF00534"/>
    </source>
</evidence>
<comment type="caution">
    <text evidence="3">The sequence shown here is derived from an EMBL/GenBank/DDBJ whole genome shotgun (WGS) entry which is preliminary data.</text>
</comment>
<dbReference type="AlphaFoldDB" id="A0A1G1WB67"/>
<dbReference type="Proteomes" id="UP000178162">
    <property type="component" value="Unassembled WGS sequence"/>
</dbReference>
<gene>
    <name evidence="3" type="ORF">A2134_02315</name>
</gene>
<dbReference type="InterPro" id="IPR001296">
    <property type="entry name" value="Glyco_trans_1"/>
</dbReference>
<evidence type="ECO:0000259" key="2">
    <source>
        <dbReference type="Pfam" id="PF13439"/>
    </source>
</evidence>
<protein>
    <recommendedName>
        <fullName evidence="5">Glycosyl transferase</fullName>
    </recommendedName>
</protein>